<feature type="domain" description="Transposase IS801/IS1294" evidence="1">
    <location>
        <begin position="6"/>
        <end position="62"/>
    </location>
</feature>
<dbReference type="AlphaFoldDB" id="A0A1V1P1D3"/>
<protein>
    <recommendedName>
        <fullName evidence="1">Transposase IS801/IS1294 domain-containing protein</fullName>
    </recommendedName>
</protein>
<evidence type="ECO:0000313" key="2">
    <source>
        <dbReference type="EMBL" id="ETR68618.1"/>
    </source>
</evidence>
<dbReference type="Pfam" id="PF04986">
    <property type="entry name" value="Y2_Tnp"/>
    <property type="match status" value="1"/>
</dbReference>
<organism evidence="2 3">
    <name type="scientific">Candidatus Magnetoglobus multicellularis str. Araruama</name>
    <dbReference type="NCBI Taxonomy" id="890399"/>
    <lineage>
        <taxon>Bacteria</taxon>
        <taxon>Pseudomonadati</taxon>
        <taxon>Thermodesulfobacteriota</taxon>
        <taxon>Desulfobacteria</taxon>
        <taxon>Desulfobacterales</taxon>
        <taxon>Desulfobacteraceae</taxon>
        <taxon>Candidatus Magnetoglobus</taxon>
    </lineage>
</organism>
<name>A0A1V1P1D3_9BACT</name>
<dbReference type="InterPro" id="IPR007069">
    <property type="entry name" value="Transposase_32"/>
</dbReference>
<dbReference type="GO" id="GO:0006313">
    <property type="term" value="P:DNA transposition"/>
    <property type="evidence" value="ECO:0007669"/>
    <property type="project" value="InterPro"/>
</dbReference>
<accession>A0A1V1P1D3</accession>
<evidence type="ECO:0000313" key="3">
    <source>
        <dbReference type="Proteomes" id="UP000189670"/>
    </source>
</evidence>
<gene>
    <name evidence="2" type="ORF">OMM_10340</name>
</gene>
<dbReference type="EMBL" id="ATBP01000888">
    <property type="protein sequence ID" value="ETR68618.1"/>
    <property type="molecule type" value="Genomic_DNA"/>
</dbReference>
<comment type="caution">
    <text evidence="2">The sequence shown here is derived from an EMBL/GenBank/DDBJ whole genome shotgun (WGS) entry which is preliminary data.</text>
</comment>
<proteinExistence type="predicted"/>
<dbReference type="Proteomes" id="UP000189670">
    <property type="component" value="Unassembled WGS sequence"/>
</dbReference>
<dbReference type="GO" id="GO:0003677">
    <property type="term" value="F:DNA binding"/>
    <property type="evidence" value="ECO:0007669"/>
    <property type="project" value="InterPro"/>
</dbReference>
<evidence type="ECO:0000259" key="1">
    <source>
        <dbReference type="Pfam" id="PF04986"/>
    </source>
</evidence>
<dbReference type="GO" id="GO:0004803">
    <property type="term" value="F:transposase activity"/>
    <property type="evidence" value="ECO:0007669"/>
    <property type="project" value="InterPro"/>
</dbReference>
<reference evidence="3" key="1">
    <citation type="submission" date="2012-11" db="EMBL/GenBank/DDBJ databases">
        <authorList>
            <person name="Lucero-Rivera Y.E."/>
            <person name="Tovar-Ramirez D."/>
        </authorList>
    </citation>
    <scope>NUCLEOTIDE SEQUENCE [LARGE SCALE GENOMIC DNA]</scope>
    <source>
        <strain evidence="3">Araruama</strain>
    </source>
</reference>
<sequence>MGKLFPVSDDQIISYDDDQVVFEDKNSETGKVTLKIEEFIRRLSMHSTPYNYHRIRNFGFLSNGLKTDTLKILREKLGTPDLNKFYVENDHSCKMCETGIMRTVVWIPESGKFKFYDENKL</sequence>